<evidence type="ECO:0000313" key="2">
    <source>
        <dbReference type="EMBL" id="PZG17910.1"/>
    </source>
</evidence>
<accession>A0A2W2EWH9</accession>
<protein>
    <recommendedName>
        <fullName evidence="4">WXG100 family type VII secretion target</fullName>
    </recommendedName>
</protein>
<dbReference type="InterPro" id="IPR036689">
    <property type="entry name" value="ESAT-6-like_sf"/>
</dbReference>
<organism evidence="2 3">
    <name type="scientific">Nonomuraea aridisoli</name>
    <dbReference type="NCBI Taxonomy" id="2070368"/>
    <lineage>
        <taxon>Bacteria</taxon>
        <taxon>Bacillati</taxon>
        <taxon>Actinomycetota</taxon>
        <taxon>Actinomycetes</taxon>
        <taxon>Streptosporangiales</taxon>
        <taxon>Streptosporangiaceae</taxon>
        <taxon>Nonomuraea</taxon>
    </lineage>
</organism>
<sequence length="457" mass="45749">MGSEREVVVIADFSQTPQGEWPRNTKPEIKGWLDGTDPGYVSGAGQTYMNAASKIEQAVNVLEEHAGKILNIWTGPDAVQARTALELLHASGNELRSKLSLMGQALQLYSGHLSDARTKVNEEQNVPAGVGTESETRVVKEALENTHAQRTLHDLNQQIKSIYDLTVPHEVSFELPTVSIPEAPAETRDPRYPTGSGMRGPTFVSSGYDGGGSYDGGSGYTGSYGTGGGSGSGSNPGSGSSGGQGSGGQSVGGTNPGGTNPGGTHPGGTNPGGSDAGGGPGAGDPATPGPVTDPGANPVSGQPQVPGVGETVPPVIGGDGTTVTDGVNGTDPTRTDVASYQPPATTLTNPTFAPPGTSPISPSTSLIPPSTIHTPTPVGSLGLPSVIGSPGVGGGPVTSLVSGAGRAVPGSPNGMPFMPFMGGGAVGDHTDLERSTYLSEDASAWTCGHDTTDPVIG</sequence>
<gene>
    <name evidence="2" type="ORF">C1J01_16750</name>
</gene>
<feature type="region of interest" description="Disordered" evidence="1">
    <location>
        <begin position="178"/>
        <end position="210"/>
    </location>
</feature>
<dbReference type="EMBL" id="POUD01000060">
    <property type="protein sequence ID" value="PZG17910.1"/>
    <property type="molecule type" value="Genomic_DNA"/>
</dbReference>
<dbReference type="Proteomes" id="UP000249304">
    <property type="component" value="Unassembled WGS sequence"/>
</dbReference>
<evidence type="ECO:0008006" key="4">
    <source>
        <dbReference type="Google" id="ProtNLM"/>
    </source>
</evidence>
<dbReference type="RefSeq" id="WP_111179907.1">
    <property type="nucleotide sequence ID" value="NZ_POUD01000060.1"/>
</dbReference>
<feature type="region of interest" description="Disordered" evidence="1">
    <location>
        <begin position="225"/>
        <end position="360"/>
    </location>
</feature>
<dbReference type="OrthoDB" id="3535952at2"/>
<evidence type="ECO:0000313" key="3">
    <source>
        <dbReference type="Proteomes" id="UP000249304"/>
    </source>
</evidence>
<comment type="caution">
    <text evidence="2">The sequence shown here is derived from an EMBL/GenBank/DDBJ whole genome shotgun (WGS) entry which is preliminary data.</text>
</comment>
<name>A0A2W2EWH9_9ACTN</name>
<feature type="compositionally biased region" description="Low complexity" evidence="1">
    <location>
        <begin position="311"/>
        <end position="332"/>
    </location>
</feature>
<proteinExistence type="predicted"/>
<reference evidence="2 3" key="1">
    <citation type="submission" date="2018-01" db="EMBL/GenBank/DDBJ databases">
        <title>Draft genome sequence of Nonomuraea sp. KC333.</title>
        <authorList>
            <person name="Sahin N."/>
            <person name="Saygin H."/>
            <person name="Ay H."/>
        </authorList>
    </citation>
    <scope>NUCLEOTIDE SEQUENCE [LARGE SCALE GENOMIC DNA]</scope>
    <source>
        <strain evidence="2 3">KC333</strain>
    </source>
</reference>
<feature type="compositionally biased region" description="Gly residues" evidence="1">
    <location>
        <begin position="225"/>
        <end position="282"/>
    </location>
</feature>
<feature type="compositionally biased region" description="Polar residues" evidence="1">
    <location>
        <begin position="336"/>
        <end position="351"/>
    </location>
</feature>
<dbReference type="SUPFAM" id="SSF140453">
    <property type="entry name" value="EsxAB dimer-like"/>
    <property type="match status" value="1"/>
</dbReference>
<keyword evidence="3" id="KW-1185">Reference proteome</keyword>
<evidence type="ECO:0000256" key="1">
    <source>
        <dbReference type="SAM" id="MobiDB-lite"/>
    </source>
</evidence>
<dbReference type="AlphaFoldDB" id="A0A2W2EWH9"/>